<keyword evidence="5" id="KW-0819">tRNA processing</keyword>
<proteinExistence type="inferred from homology"/>
<evidence type="ECO:0000256" key="2">
    <source>
        <dbReference type="ARBA" id="ARBA00007599"/>
    </source>
</evidence>
<evidence type="ECO:0000313" key="11">
    <source>
        <dbReference type="EMBL" id="SMD43709.1"/>
    </source>
</evidence>
<keyword evidence="9" id="KW-0460">Magnesium</keyword>
<dbReference type="OrthoDB" id="9815896at2"/>
<dbReference type="SUPFAM" id="SSF52540">
    <property type="entry name" value="P-loop containing nucleoside triphosphate hydrolases"/>
    <property type="match status" value="1"/>
</dbReference>
<dbReference type="InterPro" id="IPR003442">
    <property type="entry name" value="T6A_TsaE"/>
</dbReference>
<dbReference type="Gene3D" id="3.40.50.300">
    <property type="entry name" value="P-loop containing nucleotide triphosphate hydrolases"/>
    <property type="match status" value="1"/>
</dbReference>
<dbReference type="EMBL" id="LT838813">
    <property type="protein sequence ID" value="SMD43709.1"/>
    <property type="molecule type" value="Genomic_DNA"/>
</dbReference>
<dbReference type="AlphaFoldDB" id="A0A1W2H491"/>
<evidence type="ECO:0000256" key="4">
    <source>
        <dbReference type="ARBA" id="ARBA00022490"/>
    </source>
</evidence>
<dbReference type="GO" id="GO:0002949">
    <property type="term" value="P:tRNA threonylcarbamoyladenosine modification"/>
    <property type="evidence" value="ECO:0007669"/>
    <property type="project" value="InterPro"/>
</dbReference>
<keyword evidence="7" id="KW-0547">Nucleotide-binding</keyword>
<accession>A0A1W2H491</accession>
<gene>
    <name evidence="11" type="ORF">SAMN00777080_2316</name>
</gene>
<keyword evidence="4" id="KW-0963">Cytoplasm</keyword>
<organism evidence="11 12">
    <name type="scientific">Aquiflexum balticum DSM 16537</name>
    <dbReference type="NCBI Taxonomy" id="758820"/>
    <lineage>
        <taxon>Bacteria</taxon>
        <taxon>Pseudomonadati</taxon>
        <taxon>Bacteroidota</taxon>
        <taxon>Cytophagia</taxon>
        <taxon>Cytophagales</taxon>
        <taxon>Cyclobacteriaceae</taxon>
        <taxon>Aquiflexum</taxon>
    </lineage>
</organism>
<protein>
    <recommendedName>
        <fullName evidence="3">tRNA threonylcarbamoyladenosine biosynthesis protein TsaE</fullName>
    </recommendedName>
    <alternativeName>
        <fullName evidence="10">t(6)A37 threonylcarbamoyladenosine biosynthesis protein TsaE</fullName>
    </alternativeName>
</protein>
<evidence type="ECO:0000256" key="6">
    <source>
        <dbReference type="ARBA" id="ARBA00022723"/>
    </source>
</evidence>
<keyword evidence="6" id="KW-0479">Metal-binding</keyword>
<comment type="subcellular location">
    <subcellularLocation>
        <location evidence="1">Cytoplasm</location>
    </subcellularLocation>
</comment>
<keyword evidence="12" id="KW-1185">Reference proteome</keyword>
<dbReference type="InterPro" id="IPR027417">
    <property type="entry name" value="P-loop_NTPase"/>
</dbReference>
<evidence type="ECO:0000256" key="10">
    <source>
        <dbReference type="ARBA" id="ARBA00032441"/>
    </source>
</evidence>
<comment type="similarity">
    <text evidence="2">Belongs to the TsaE family.</text>
</comment>
<evidence type="ECO:0000313" key="12">
    <source>
        <dbReference type="Proteomes" id="UP000192333"/>
    </source>
</evidence>
<name>A0A1W2H491_9BACT</name>
<dbReference type="Proteomes" id="UP000192333">
    <property type="component" value="Chromosome I"/>
</dbReference>
<reference evidence="12" key="1">
    <citation type="submission" date="2017-04" db="EMBL/GenBank/DDBJ databases">
        <authorList>
            <person name="Varghese N."/>
            <person name="Submissions S."/>
        </authorList>
    </citation>
    <scope>NUCLEOTIDE SEQUENCE [LARGE SCALE GENOMIC DNA]</scope>
    <source>
        <strain evidence="12">DSM 16537</strain>
    </source>
</reference>
<dbReference type="GO" id="GO:0046872">
    <property type="term" value="F:metal ion binding"/>
    <property type="evidence" value="ECO:0007669"/>
    <property type="project" value="UniProtKB-KW"/>
</dbReference>
<dbReference type="RefSeq" id="WP_084120581.1">
    <property type="nucleotide sequence ID" value="NZ_LT838813.1"/>
</dbReference>
<evidence type="ECO:0000256" key="8">
    <source>
        <dbReference type="ARBA" id="ARBA00022840"/>
    </source>
</evidence>
<evidence type="ECO:0000256" key="1">
    <source>
        <dbReference type="ARBA" id="ARBA00004496"/>
    </source>
</evidence>
<evidence type="ECO:0000256" key="9">
    <source>
        <dbReference type="ARBA" id="ARBA00022842"/>
    </source>
</evidence>
<sequence>MEKIYCRSLEEIPATAKKIVDFCKGEKIWVFKGDLGAGKTTMIKAIAKLFGIVDRVSSPTFSLINEYQNDSGTVFYHFDFYRVEKPVEVLEIGVEEYFYSGNHCWIEWAEKIPGFLPHEFVLIDIEMEFDGVRKITLSQIFN</sequence>
<dbReference type="GO" id="GO:0005524">
    <property type="term" value="F:ATP binding"/>
    <property type="evidence" value="ECO:0007669"/>
    <property type="project" value="UniProtKB-KW"/>
</dbReference>
<dbReference type="NCBIfam" id="TIGR00150">
    <property type="entry name" value="T6A_YjeE"/>
    <property type="match status" value="1"/>
</dbReference>
<evidence type="ECO:0000256" key="5">
    <source>
        <dbReference type="ARBA" id="ARBA00022694"/>
    </source>
</evidence>
<dbReference type="GO" id="GO:0005737">
    <property type="term" value="C:cytoplasm"/>
    <property type="evidence" value="ECO:0007669"/>
    <property type="project" value="UniProtKB-SubCell"/>
</dbReference>
<keyword evidence="8" id="KW-0067">ATP-binding</keyword>
<dbReference type="PANTHER" id="PTHR33540">
    <property type="entry name" value="TRNA THREONYLCARBAMOYLADENOSINE BIOSYNTHESIS PROTEIN TSAE"/>
    <property type="match status" value="1"/>
</dbReference>
<dbReference type="Pfam" id="PF02367">
    <property type="entry name" value="TsaE"/>
    <property type="match status" value="1"/>
</dbReference>
<dbReference type="PANTHER" id="PTHR33540:SF2">
    <property type="entry name" value="TRNA THREONYLCARBAMOYLADENOSINE BIOSYNTHESIS PROTEIN TSAE"/>
    <property type="match status" value="1"/>
</dbReference>
<evidence type="ECO:0000256" key="3">
    <source>
        <dbReference type="ARBA" id="ARBA00019010"/>
    </source>
</evidence>
<dbReference type="STRING" id="758820.SAMN00777080_2316"/>
<evidence type="ECO:0000256" key="7">
    <source>
        <dbReference type="ARBA" id="ARBA00022741"/>
    </source>
</evidence>